<sequence length="315" mass="32772">MFMGSMMALRGHTRGGPEVLVYESAPRPTPGDGEVLVAVHAAAITFDELTWPETWASGGVDRTPVIPSHEFSGVVAEVGDGVTGLSVGDEVYGLVPFDRDGAAAEYVSVPAMSLAARPRTVSHVVAAAAVLPALTAWEALVEHAAVQPGQRVLVHGGAGGVGSFLTQLATAVGASVTSTVHAPDVGYVLALGAERVINTDQESLDAETGVFDVVIDAVGRDVPEALFAALRRGGRLITLQEPPSRELADKYGVTALFFVVAAERDGLEPMADMIDTGKLKVGVAATFPLAEGRAAYESGAVRRRRPGKTVLVVRE</sequence>
<dbReference type="Proteomes" id="UP001597145">
    <property type="component" value="Unassembled WGS sequence"/>
</dbReference>
<dbReference type="InterPro" id="IPR036291">
    <property type="entry name" value="NAD(P)-bd_dom_sf"/>
</dbReference>
<protein>
    <submittedName>
        <fullName evidence="2">NADP-dependent oxidoreductase</fullName>
        <ecNumber evidence="2">1.-.-.-</ecNumber>
    </submittedName>
</protein>
<dbReference type="GO" id="GO:0016491">
    <property type="term" value="F:oxidoreductase activity"/>
    <property type="evidence" value="ECO:0007669"/>
    <property type="project" value="UniProtKB-KW"/>
</dbReference>
<name>A0ABW4FRH2_9PSEU</name>
<dbReference type="InterPro" id="IPR052585">
    <property type="entry name" value="Lipid_raft_assoc_Zn_ADH"/>
</dbReference>
<dbReference type="SUPFAM" id="SSF50129">
    <property type="entry name" value="GroES-like"/>
    <property type="match status" value="1"/>
</dbReference>
<dbReference type="Gene3D" id="3.40.50.720">
    <property type="entry name" value="NAD(P)-binding Rossmann-like Domain"/>
    <property type="match status" value="1"/>
</dbReference>
<dbReference type="InterPro" id="IPR020843">
    <property type="entry name" value="ER"/>
</dbReference>
<dbReference type="EC" id="1.-.-.-" evidence="2"/>
<dbReference type="Pfam" id="PF08240">
    <property type="entry name" value="ADH_N"/>
    <property type="match status" value="1"/>
</dbReference>
<accession>A0ABW4FRH2</accession>
<comment type="caution">
    <text evidence="2">The sequence shown here is derived from an EMBL/GenBank/DDBJ whole genome shotgun (WGS) entry which is preliminary data.</text>
</comment>
<keyword evidence="3" id="KW-1185">Reference proteome</keyword>
<organism evidence="2 3">
    <name type="scientific">Pseudonocardia aurantiaca</name>
    <dbReference type="NCBI Taxonomy" id="75290"/>
    <lineage>
        <taxon>Bacteria</taxon>
        <taxon>Bacillati</taxon>
        <taxon>Actinomycetota</taxon>
        <taxon>Actinomycetes</taxon>
        <taxon>Pseudonocardiales</taxon>
        <taxon>Pseudonocardiaceae</taxon>
        <taxon>Pseudonocardia</taxon>
    </lineage>
</organism>
<keyword evidence="2" id="KW-0560">Oxidoreductase</keyword>
<dbReference type="SMART" id="SM00829">
    <property type="entry name" value="PKS_ER"/>
    <property type="match status" value="1"/>
</dbReference>
<dbReference type="InterPro" id="IPR011032">
    <property type="entry name" value="GroES-like_sf"/>
</dbReference>
<feature type="domain" description="Enoyl reductase (ER)" evidence="1">
    <location>
        <begin position="15"/>
        <end position="311"/>
    </location>
</feature>
<dbReference type="InterPro" id="IPR013154">
    <property type="entry name" value="ADH-like_N"/>
</dbReference>
<proteinExistence type="predicted"/>
<dbReference type="SUPFAM" id="SSF51735">
    <property type="entry name" value="NAD(P)-binding Rossmann-fold domains"/>
    <property type="match status" value="1"/>
</dbReference>
<dbReference type="CDD" id="cd05289">
    <property type="entry name" value="MDR_like_2"/>
    <property type="match status" value="1"/>
</dbReference>
<evidence type="ECO:0000313" key="3">
    <source>
        <dbReference type="Proteomes" id="UP001597145"/>
    </source>
</evidence>
<evidence type="ECO:0000259" key="1">
    <source>
        <dbReference type="SMART" id="SM00829"/>
    </source>
</evidence>
<dbReference type="PANTHER" id="PTHR43482">
    <property type="entry name" value="PROTEIN AST1-RELATED"/>
    <property type="match status" value="1"/>
</dbReference>
<dbReference type="PANTHER" id="PTHR43482:SF1">
    <property type="entry name" value="PROTEIN AST1-RELATED"/>
    <property type="match status" value="1"/>
</dbReference>
<dbReference type="RefSeq" id="WP_343979649.1">
    <property type="nucleotide sequence ID" value="NZ_BAAAJG010000011.1"/>
</dbReference>
<evidence type="ECO:0000313" key="2">
    <source>
        <dbReference type="EMBL" id="MFD1531637.1"/>
    </source>
</evidence>
<dbReference type="Gene3D" id="3.90.180.10">
    <property type="entry name" value="Medium-chain alcohol dehydrogenases, catalytic domain"/>
    <property type="match status" value="1"/>
</dbReference>
<gene>
    <name evidence="2" type="ORF">ACFSCY_19570</name>
</gene>
<reference evidence="3" key="1">
    <citation type="journal article" date="2019" name="Int. J. Syst. Evol. Microbiol.">
        <title>The Global Catalogue of Microorganisms (GCM) 10K type strain sequencing project: providing services to taxonomists for standard genome sequencing and annotation.</title>
        <authorList>
            <consortium name="The Broad Institute Genomics Platform"/>
            <consortium name="The Broad Institute Genome Sequencing Center for Infectious Disease"/>
            <person name="Wu L."/>
            <person name="Ma J."/>
        </authorList>
    </citation>
    <scope>NUCLEOTIDE SEQUENCE [LARGE SCALE GENOMIC DNA]</scope>
    <source>
        <strain evidence="3">JCM 12165</strain>
    </source>
</reference>
<dbReference type="EMBL" id="JBHUCP010000014">
    <property type="protein sequence ID" value="MFD1531637.1"/>
    <property type="molecule type" value="Genomic_DNA"/>
</dbReference>
<dbReference type="Pfam" id="PF13602">
    <property type="entry name" value="ADH_zinc_N_2"/>
    <property type="match status" value="1"/>
</dbReference>